<dbReference type="AlphaFoldDB" id="A0A2C9LLK1"/>
<keyword evidence="1" id="KW-1133">Transmembrane helix</keyword>
<name>A0A2C9LLK1_BIOGL</name>
<sequence length="149" mass="16434">MSEGLTGLLTAHIVCTVIFIVLSVMVLVNVQVFMPRQQKGSQGRPKHLNLLIVLLTLFEMAQIILVIIAGVKFSGEGGTSLDIWTIMIIYQVVVLIIVILAESILLGIKTCGKHILIGSPAFHYVMILICIHTVLGIIFIPFFIVQLRK</sequence>
<protein>
    <submittedName>
        <fullName evidence="2">Uncharacterized protein</fullName>
    </submittedName>
</protein>
<feature type="transmembrane region" description="Helical" evidence="1">
    <location>
        <begin position="83"/>
        <end position="108"/>
    </location>
</feature>
<evidence type="ECO:0000256" key="1">
    <source>
        <dbReference type="SAM" id="Phobius"/>
    </source>
</evidence>
<reference evidence="2" key="1">
    <citation type="submission" date="2020-05" db="UniProtKB">
        <authorList>
            <consortium name="EnsemblMetazoa"/>
        </authorList>
    </citation>
    <scope>IDENTIFICATION</scope>
    <source>
        <strain evidence="2">BB02</strain>
    </source>
</reference>
<feature type="transmembrane region" description="Helical" evidence="1">
    <location>
        <begin position="48"/>
        <end position="71"/>
    </location>
</feature>
<dbReference type="OrthoDB" id="6168740at2759"/>
<evidence type="ECO:0000313" key="2">
    <source>
        <dbReference type="EnsemblMetazoa" id="BGLB032548-PA"/>
    </source>
</evidence>
<feature type="transmembrane region" description="Helical" evidence="1">
    <location>
        <begin position="120"/>
        <end position="144"/>
    </location>
</feature>
<dbReference type="VEuPathDB" id="VectorBase:BGLB032548"/>
<dbReference type="VEuPathDB" id="VectorBase:BGLAX_039021"/>
<keyword evidence="1" id="KW-0472">Membrane</keyword>
<evidence type="ECO:0000313" key="3">
    <source>
        <dbReference type="Proteomes" id="UP000076420"/>
    </source>
</evidence>
<dbReference type="KEGG" id="bgt:106062139"/>
<dbReference type="Proteomes" id="UP000076420">
    <property type="component" value="Unassembled WGS sequence"/>
</dbReference>
<keyword evidence="1" id="KW-0812">Transmembrane</keyword>
<gene>
    <name evidence="2" type="primary">106062139</name>
</gene>
<proteinExistence type="predicted"/>
<organism evidence="2 3">
    <name type="scientific">Biomphalaria glabrata</name>
    <name type="common">Bloodfluke planorb</name>
    <name type="synonym">Freshwater snail</name>
    <dbReference type="NCBI Taxonomy" id="6526"/>
    <lineage>
        <taxon>Eukaryota</taxon>
        <taxon>Metazoa</taxon>
        <taxon>Spiralia</taxon>
        <taxon>Lophotrochozoa</taxon>
        <taxon>Mollusca</taxon>
        <taxon>Gastropoda</taxon>
        <taxon>Heterobranchia</taxon>
        <taxon>Euthyneura</taxon>
        <taxon>Panpulmonata</taxon>
        <taxon>Hygrophila</taxon>
        <taxon>Lymnaeoidea</taxon>
        <taxon>Planorbidae</taxon>
        <taxon>Biomphalaria</taxon>
    </lineage>
</organism>
<accession>A0A2C9LLK1</accession>
<feature type="transmembrane region" description="Helical" evidence="1">
    <location>
        <begin position="6"/>
        <end position="28"/>
    </location>
</feature>
<dbReference type="EnsemblMetazoa" id="BGLB032548-RA">
    <property type="protein sequence ID" value="BGLB032548-PA"/>
    <property type="gene ID" value="BGLB032548"/>
</dbReference>